<comment type="caution">
    <text evidence="2">The sequence shown here is derived from an EMBL/GenBank/DDBJ whole genome shotgun (WGS) entry which is preliminary data.</text>
</comment>
<evidence type="ECO:0000313" key="3">
    <source>
        <dbReference type="Proteomes" id="UP001459277"/>
    </source>
</evidence>
<proteinExistence type="predicted"/>
<sequence length="82" mass="8870">MERDLESSASDEANFDAMFSGGDAIEQAGKEALSEAEREDAELAEGNAMGHEDGHGDCDGHAMMRHCVVSVEQLDLLQKLIF</sequence>
<evidence type="ECO:0000313" key="2">
    <source>
        <dbReference type="EMBL" id="KAK9994363.1"/>
    </source>
</evidence>
<feature type="region of interest" description="Disordered" evidence="1">
    <location>
        <begin position="1"/>
        <end position="55"/>
    </location>
</feature>
<name>A0AAW2C9H4_9ROSI</name>
<reference evidence="2 3" key="1">
    <citation type="submission" date="2024-01" db="EMBL/GenBank/DDBJ databases">
        <title>A telomere-to-telomere, gap-free genome of sweet tea (Lithocarpus litseifolius).</title>
        <authorList>
            <person name="Zhou J."/>
        </authorList>
    </citation>
    <scope>NUCLEOTIDE SEQUENCE [LARGE SCALE GENOMIC DNA]</scope>
    <source>
        <strain evidence="2">Zhou-2022a</strain>
        <tissue evidence="2">Leaf</tissue>
    </source>
</reference>
<dbReference type="AlphaFoldDB" id="A0AAW2C9H4"/>
<organism evidence="2 3">
    <name type="scientific">Lithocarpus litseifolius</name>
    <dbReference type="NCBI Taxonomy" id="425828"/>
    <lineage>
        <taxon>Eukaryota</taxon>
        <taxon>Viridiplantae</taxon>
        <taxon>Streptophyta</taxon>
        <taxon>Embryophyta</taxon>
        <taxon>Tracheophyta</taxon>
        <taxon>Spermatophyta</taxon>
        <taxon>Magnoliopsida</taxon>
        <taxon>eudicotyledons</taxon>
        <taxon>Gunneridae</taxon>
        <taxon>Pentapetalae</taxon>
        <taxon>rosids</taxon>
        <taxon>fabids</taxon>
        <taxon>Fagales</taxon>
        <taxon>Fagaceae</taxon>
        <taxon>Lithocarpus</taxon>
    </lineage>
</organism>
<accession>A0AAW2C9H4</accession>
<gene>
    <name evidence="2" type="ORF">SO802_024066</name>
</gene>
<evidence type="ECO:0000256" key="1">
    <source>
        <dbReference type="SAM" id="MobiDB-lite"/>
    </source>
</evidence>
<dbReference type="EMBL" id="JAZDWU010000008">
    <property type="protein sequence ID" value="KAK9994363.1"/>
    <property type="molecule type" value="Genomic_DNA"/>
</dbReference>
<protein>
    <submittedName>
        <fullName evidence="2">Uncharacterized protein</fullName>
    </submittedName>
</protein>
<dbReference type="Proteomes" id="UP001459277">
    <property type="component" value="Unassembled WGS sequence"/>
</dbReference>
<keyword evidence="3" id="KW-1185">Reference proteome</keyword>